<dbReference type="Proteomes" id="UP000054995">
    <property type="component" value="Unassembled WGS sequence"/>
</dbReference>
<organism evidence="2 3">
    <name type="scientific">Trichinella pseudospiralis</name>
    <name type="common">Parasitic roundworm</name>
    <dbReference type="NCBI Taxonomy" id="6337"/>
    <lineage>
        <taxon>Eukaryota</taxon>
        <taxon>Metazoa</taxon>
        <taxon>Ecdysozoa</taxon>
        <taxon>Nematoda</taxon>
        <taxon>Enoplea</taxon>
        <taxon>Dorylaimia</taxon>
        <taxon>Trichinellida</taxon>
        <taxon>Trichinellidae</taxon>
        <taxon>Trichinella</taxon>
    </lineage>
</organism>
<comment type="caution">
    <text evidence="2">The sequence shown here is derived from an EMBL/GenBank/DDBJ whole genome shotgun (WGS) entry which is preliminary data.</text>
</comment>
<proteinExistence type="predicted"/>
<dbReference type="EMBL" id="JYDT01000251">
    <property type="protein sequence ID" value="KRY81211.1"/>
    <property type="molecule type" value="Genomic_DNA"/>
</dbReference>
<evidence type="ECO:0000256" key="1">
    <source>
        <dbReference type="SAM" id="MobiDB-lite"/>
    </source>
</evidence>
<evidence type="ECO:0000313" key="3">
    <source>
        <dbReference type="Proteomes" id="UP000054995"/>
    </source>
</evidence>
<reference evidence="2 3" key="1">
    <citation type="submission" date="2015-01" db="EMBL/GenBank/DDBJ databases">
        <title>Evolution of Trichinella species and genotypes.</title>
        <authorList>
            <person name="Korhonen P.K."/>
            <person name="Edoardo P."/>
            <person name="Giuseppe L.R."/>
            <person name="Gasser R.B."/>
        </authorList>
    </citation>
    <scope>NUCLEOTIDE SEQUENCE [LARGE SCALE GENOMIC DNA]</scope>
    <source>
        <strain evidence="2">ISS470</strain>
    </source>
</reference>
<feature type="compositionally biased region" description="Polar residues" evidence="1">
    <location>
        <begin position="1"/>
        <end position="15"/>
    </location>
</feature>
<name>A0A0V1F5C1_TRIPS</name>
<accession>A0A0V1F5C1</accession>
<evidence type="ECO:0000313" key="2">
    <source>
        <dbReference type="EMBL" id="KRY81211.1"/>
    </source>
</evidence>
<feature type="region of interest" description="Disordered" evidence="1">
    <location>
        <begin position="1"/>
        <end position="42"/>
    </location>
</feature>
<keyword evidence="3" id="KW-1185">Reference proteome</keyword>
<sequence>MYRQASQTACRNGTDSSEERSLPSSDQNFEAEGRSELKTSSAGIHLSSIEGRASIRLFVV</sequence>
<gene>
    <name evidence="2" type="ORF">T4D_9638</name>
</gene>
<dbReference type="AlphaFoldDB" id="A0A0V1F5C1"/>
<protein>
    <submittedName>
        <fullName evidence="2">Uncharacterized protein</fullName>
    </submittedName>
</protein>